<name>A0ABU5CCL1_9BACI</name>
<reference evidence="1 2" key="1">
    <citation type="submission" date="2023-10" db="EMBL/GenBank/DDBJ databases">
        <title>Virgibacillus halophilus 5B73C genome.</title>
        <authorList>
            <person name="Miliotis G."/>
            <person name="Sengupta P."/>
            <person name="Hameed A."/>
            <person name="Chuvochina M."/>
            <person name="Mcdonagh F."/>
            <person name="Simpson A.C."/>
            <person name="Singh N.K."/>
            <person name="Rekha P.D."/>
            <person name="Raman K."/>
            <person name="Hugenholtz P."/>
            <person name="Venkateswaran K."/>
        </authorList>
    </citation>
    <scope>NUCLEOTIDE SEQUENCE [LARGE SCALE GENOMIC DNA]</scope>
    <source>
        <strain evidence="1 2">5B73C</strain>
    </source>
</reference>
<sequence>MLLEVGGIDNKLEEVYHTADALADVFSEYYWDAEKVNK</sequence>
<dbReference type="EMBL" id="JAWDIP010000004">
    <property type="protein sequence ID" value="MDY0396730.1"/>
    <property type="molecule type" value="Genomic_DNA"/>
</dbReference>
<proteinExistence type="predicted"/>
<comment type="caution">
    <text evidence="1">The sequence shown here is derived from an EMBL/GenBank/DDBJ whole genome shotgun (WGS) entry which is preliminary data.</text>
</comment>
<gene>
    <name evidence="1" type="ORF">RWE15_23605</name>
</gene>
<evidence type="ECO:0000313" key="1">
    <source>
        <dbReference type="EMBL" id="MDY0396730.1"/>
    </source>
</evidence>
<keyword evidence="2" id="KW-1185">Reference proteome</keyword>
<protein>
    <submittedName>
        <fullName evidence="1">Stage II sporulation protein P</fullName>
    </submittedName>
</protein>
<evidence type="ECO:0000313" key="2">
    <source>
        <dbReference type="Proteomes" id="UP001281447"/>
    </source>
</evidence>
<dbReference type="Proteomes" id="UP001281447">
    <property type="component" value="Unassembled WGS sequence"/>
</dbReference>
<dbReference type="Pfam" id="PF07454">
    <property type="entry name" value="SpoIIP"/>
    <property type="match status" value="1"/>
</dbReference>
<dbReference type="InterPro" id="IPR010897">
    <property type="entry name" value="Spore_II_P"/>
</dbReference>
<organism evidence="1 2">
    <name type="scientific">Tigheibacillus halophilus</name>
    <dbReference type="NCBI Taxonomy" id="361280"/>
    <lineage>
        <taxon>Bacteria</taxon>
        <taxon>Bacillati</taxon>
        <taxon>Bacillota</taxon>
        <taxon>Bacilli</taxon>
        <taxon>Bacillales</taxon>
        <taxon>Bacillaceae</taxon>
        <taxon>Tigheibacillus</taxon>
    </lineage>
</organism>
<accession>A0ABU5CCL1</accession>